<gene>
    <name evidence="5" type="ORF">PGLA2088_LOCUS29196</name>
</gene>
<feature type="non-terminal residue" evidence="5">
    <location>
        <position position="108"/>
    </location>
</feature>
<evidence type="ECO:0000256" key="2">
    <source>
        <dbReference type="ARBA" id="ARBA00012756"/>
    </source>
</evidence>
<dbReference type="InterPro" id="IPR050347">
    <property type="entry name" value="Bact_Beta-galactosidase"/>
</dbReference>
<protein>
    <recommendedName>
        <fullName evidence="2">beta-galactosidase</fullName>
        <ecNumber evidence="2">3.2.1.23</ecNumber>
    </recommendedName>
</protein>
<dbReference type="SUPFAM" id="SSF49785">
    <property type="entry name" value="Galactose-binding domain-like"/>
    <property type="match status" value="1"/>
</dbReference>
<evidence type="ECO:0000313" key="5">
    <source>
        <dbReference type="EMBL" id="CAE8695112.1"/>
    </source>
</evidence>
<evidence type="ECO:0000256" key="4">
    <source>
        <dbReference type="ARBA" id="ARBA00023295"/>
    </source>
</evidence>
<name>A0A813KAG0_POLGL</name>
<comment type="caution">
    <text evidence="5">The sequence shown here is derived from an EMBL/GenBank/DDBJ whole genome shotgun (WGS) entry which is preliminary data.</text>
</comment>
<organism evidence="5 6">
    <name type="scientific">Polarella glacialis</name>
    <name type="common">Dinoflagellate</name>
    <dbReference type="NCBI Taxonomy" id="89957"/>
    <lineage>
        <taxon>Eukaryota</taxon>
        <taxon>Sar</taxon>
        <taxon>Alveolata</taxon>
        <taxon>Dinophyceae</taxon>
        <taxon>Suessiales</taxon>
        <taxon>Suessiaceae</taxon>
        <taxon>Polarella</taxon>
    </lineage>
</organism>
<dbReference type="AlphaFoldDB" id="A0A813KAG0"/>
<dbReference type="PANTHER" id="PTHR46323">
    <property type="entry name" value="BETA-GALACTOSIDASE"/>
    <property type="match status" value="1"/>
</dbReference>
<dbReference type="EMBL" id="CAJNNW010028200">
    <property type="protein sequence ID" value="CAE8695112.1"/>
    <property type="molecule type" value="Genomic_DNA"/>
</dbReference>
<evidence type="ECO:0000313" key="6">
    <source>
        <dbReference type="Proteomes" id="UP000626109"/>
    </source>
</evidence>
<dbReference type="PANTHER" id="PTHR46323:SF2">
    <property type="entry name" value="BETA-GALACTOSIDASE"/>
    <property type="match status" value="1"/>
</dbReference>
<dbReference type="EC" id="3.2.1.23" evidence="2"/>
<dbReference type="Gene3D" id="2.60.120.260">
    <property type="entry name" value="Galactose-binding domain-like"/>
    <property type="match status" value="1"/>
</dbReference>
<dbReference type="GO" id="GO:0009341">
    <property type="term" value="C:beta-galactosidase complex"/>
    <property type="evidence" value="ECO:0007669"/>
    <property type="project" value="TreeGrafter"/>
</dbReference>
<dbReference type="GO" id="GO:0005990">
    <property type="term" value="P:lactose catabolic process"/>
    <property type="evidence" value="ECO:0007669"/>
    <property type="project" value="TreeGrafter"/>
</dbReference>
<dbReference type="InterPro" id="IPR008979">
    <property type="entry name" value="Galactose-bd-like_sf"/>
</dbReference>
<evidence type="ECO:0000256" key="3">
    <source>
        <dbReference type="ARBA" id="ARBA00022801"/>
    </source>
</evidence>
<accession>A0A813KAG0</accession>
<keyword evidence="3" id="KW-0378">Hydrolase</keyword>
<feature type="non-terminal residue" evidence="5">
    <location>
        <position position="1"/>
    </location>
</feature>
<comment type="catalytic activity">
    <reaction evidence="1">
        <text>Hydrolysis of terminal non-reducing beta-D-galactose residues in beta-D-galactosides.</text>
        <dbReference type="EC" id="3.2.1.23"/>
    </reaction>
</comment>
<sequence length="108" mass="12381">YAWIRAVDLLGRALRCPSRKLPEWEDIQATCRGQIKPHVPLSIAEGSVDETRCQRLLLNGSWRFRLFDSPTSATSDSPERVDFDDSTWDEVRVPSHWQLTGHATPIYT</sequence>
<keyword evidence="4" id="KW-0326">Glycosidase</keyword>
<reference evidence="5" key="1">
    <citation type="submission" date="2021-02" db="EMBL/GenBank/DDBJ databases">
        <authorList>
            <person name="Dougan E. K."/>
            <person name="Rhodes N."/>
            <person name="Thang M."/>
            <person name="Chan C."/>
        </authorList>
    </citation>
    <scope>NUCLEOTIDE SEQUENCE</scope>
</reference>
<evidence type="ECO:0000256" key="1">
    <source>
        <dbReference type="ARBA" id="ARBA00001412"/>
    </source>
</evidence>
<proteinExistence type="predicted"/>
<dbReference type="GO" id="GO:0004565">
    <property type="term" value="F:beta-galactosidase activity"/>
    <property type="evidence" value="ECO:0007669"/>
    <property type="project" value="UniProtKB-EC"/>
</dbReference>
<dbReference type="Proteomes" id="UP000626109">
    <property type="component" value="Unassembled WGS sequence"/>
</dbReference>